<comment type="catalytic activity">
    <reaction evidence="12">
        <text>[phosphate](n) + H2O = [phosphate](n-1) + phosphate + H(+)</text>
        <dbReference type="Rhea" id="RHEA:21528"/>
        <dbReference type="Rhea" id="RHEA-COMP:9859"/>
        <dbReference type="Rhea" id="RHEA-COMP:14279"/>
        <dbReference type="ChEBI" id="CHEBI:15377"/>
        <dbReference type="ChEBI" id="CHEBI:15378"/>
        <dbReference type="ChEBI" id="CHEBI:16838"/>
        <dbReference type="ChEBI" id="CHEBI:43474"/>
        <dbReference type="EC" id="3.6.1.11"/>
    </reaction>
</comment>
<gene>
    <name evidence="15" type="ORF">LUCI_2154</name>
</gene>
<organism evidence="15 16">
    <name type="scientific">Lucifera butyrica</name>
    <dbReference type="NCBI Taxonomy" id="1351585"/>
    <lineage>
        <taxon>Bacteria</taxon>
        <taxon>Bacillati</taxon>
        <taxon>Bacillota</taxon>
        <taxon>Negativicutes</taxon>
        <taxon>Veillonellales</taxon>
        <taxon>Veillonellaceae</taxon>
        <taxon>Lucifera</taxon>
    </lineage>
</organism>
<evidence type="ECO:0000256" key="7">
    <source>
        <dbReference type="ARBA" id="ARBA00022801"/>
    </source>
</evidence>
<dbReference type="RefSeq" id="WP_207857450.1">
    <property type="nucleotide sequence ID" value="NZ_UPPP01000069.1"/>
</dbReference>
<proteinExistence type="inferred from homology"/>
<keyword evidence="7" id="KW-0378">Hydrolase</keyword>
<dbReference type="SUPFAM" id="SSF109604">
    <property type="entry name" value="HD-domain/PDEase-like"/>
    <property type="match status" value="1"/>
</dbReference>
<evidence type="ECO:0000259" key="14">
    <source>
        <dbReference type="Pfam" id="PF21447"/>
    </source>
</evidence>
<dbReference type="InterPro" id="IPR003695">
    <property type="entry name" value="Ppx_GppA_N"/>
</dbReference>
<dbReference type="InterPro" id="IPR022371">
    <property type="entry name" value="Exopolyphosphatase"/>
</dbReference>
<dbReference type="InterPro" id="IPR043129">
    <property type="entry name" value="ATPase_NBD"/>
</dbReference>
<dbReference type="SUPFAM" id="SSF53067">
    <property type="entry name" value="Actin-like ATPase domain"/>
    <property type="match status" value="2"/>
</dbReference>
<sequence length="505" mass="56585">MQRIAIIDLGSNSARLIVMHIYENGAYNLIYHQKEGVRLSEGTTGENTLRPEAISRAISALKTFSHMCSLLKVDKVLAVATAAVRNATNGQEFVKLALEQTGIPLRIVSGEEEAKLGFIGVINSVDINDALLFDLGGGSTELTLIRNRRIEQSVSLPFGAVNLTEKFSTQDKVSENQLTELKIFINQKLDAYPWLKDIGLPIIGIGGTARNIAKMDQRRKNYPFPKLHNYRLGVYSLEDLWKSIVRTSVNQRGKIPGLSSERADLIVAGTTIVKCLFDATRSPNLIISGCGIREGLFLEQYRNQEQQDVVIDDILTHSAHNILLFYNGNSLHAEHVALLTTAMFDGWQELHKMGPRDRTLLQIVSLLHDIGITINYYDHPRHSAYLIENARLFGLTHREQMLLAVVAGWHHGQSAKYVRNKIYSEFLDEADWQKARKMALLLALAESLDTTQAGLIERLDAGLKDGKAYLGLLPNTIPVIEKQAAEKHSRWFKKEFGQELKIEIP</sequence>
<name>A0A498R627_9FIRM</name>
<dbReference type="CDD" id="cd24052">
    <property type="entry name" value="ASKHA_NBD_HpPPX-GppA-like"/>
    <property type="match status" value="1"/>
</dbReference>
<keyword evidence="8" id="KW-0346">Stress response</keyword>
<dbReference type="InterPro" id="IPR018181">
    <property type="entry name" value="Heat_shock_70_CS"/>
</dbReference>
<dbReference type="Pfam" id="PF02541">
    <property type="entry name" value="Ppx-GppA"/>
    <property type="match status" value="1"/>
</dbReference>
<dbReference type="EMBL" id="UPPP01000069">
    <property type="protein sequence ID" value="VBB06914.1"/>
    <property type="molecule type" value="Genomic_DNA"/>
</dbReference>
<evidence type="ECO:0000256" key="2">
    <source>
        <dbReference type="ARBA" id="ARBA00007381"/>
    </source>
</evidence>
<dbReference type="Proteomes" id="UP000277811">
    <property type="component" value="Unassembled WGS sequence"/>
</dbReference>
<evidence type="ECO:0000256" key="12">
    <source>
        <dbReference type="ARBA" id="ARBA00047607"/>
    </source>
</evidence>
<dbReference type="InterPro" id="IPR050273">
    <property type="entry name" value="GppA/Ppx_hydrolase"/>
</dbReference>
<reference evidence="15 16" key="1">
    <citation type="submission" date="2018-06" db="EMBL/GenBank/DDBJ databases">
        <authorList>
            <person name="Strepis N."/>
        </authorList>
    </citation>
    <scope>NUCLEOTIDE SEQUENCE [LARGE SCALE GENOMIC DNA]</scope>
    <source>
        <strain evidence="15">LUCI</strain>
    </source>
</reference>
<feature type="domain" description="Ppx/GppA phosphatase C-terminal" evidence="14">
    <location>
        <begin position="318"/>
        <end position="457"/>
    </location>
</feature>
<evidence type="ECO:0000256" key="5">
    <source>
        <dbReference type="ARBA" id="ARBA00017249"/>
    </source>
</evidence>
<dbReference type="PANTHER" id="PTHR30005">
    <property type="entry name" value="EXOPOLYPHOSPHATASE"/>
    <property type="match status" value="1"/>
</dbReference>
<dbReference type="PROSITE" id="PS00329">
    <property type="entry name" value="HSP70_2"/>
    <property type="match status" value="1"/>
</dbReference>
<dbReference type="Gene3D" id="3.30.420.40">
    <property type="match status" value="1"/>
</dbReference>
<accession>A0A498R627</accession>
<feature type="domain" description="Ppx/GppA phosphatase N-terminal" evidence="13">
    <location>
        <begin position="24"/>
        <end position="300"/>
    </location>
</feature>
<evidence type="ECO:0000256" key="11">
    <source>
        <dbReference type="ARBA" id="ARBA00033103"/>
    </source>
</evidence>
<comment type="similarity">
    <text evidence="2">Belongs to the heat shock protein 70 family.</text>
</comment>
<evidence type="ECO:0000259" key="13">
    <source>
        <dbReference type="Pfam" id="PF02541"/>
    </source>
</evidence>
<evidence type="ECO:0000313" key="15">
    <source>
        <dbReference type="EMBL" id="VBB06914.1"/>
    </source>
</evidence>
<evidence type="ECO:0000256" key="4">
    <source>
        <dbReference type="ARBA" id="ARBA00014415"/>
    </source>
</evidence>
<comment type="similarity">
    <text evidence="1">Belongs to the GppA/Ppx family.</text>
</comment>
<protein>
    <recommendedName>
        <fullName evidence="4">Chaperone protein DnaK</fullName>
        <ecNumber evidence="3">3.6.1.11</ecNumber>
    </recommendedName>
    <alternativeName>
        <fullName evidence="5">Chaperone protein dnaK</fullName>
    </alternativeName>
    <alternativeName>
        <fullName evidence="6">Exopolyphosphatase</fullName>
    </alternativeName>
    <alternativeName>
        <fullName evidence="11">HSP70</fullName>
    </alternativeName>
    <alternativeName>
        <fullName evidence="10">Heat shock 70 kDa protein</fullName>
    </alternativeName>
    <alternativeName>
        <fullName evidence="9">Heat shock protein 70</fullName>
    </alternativeName>
</protein>
<evidence type="ECO:0000256" key="8">
    <source>
        <dbReference type="ARBA" id="ARBA00023016"/>
    </source>
</evidence>
<dbReference type="GO" id="GO:0004309">
    <property type="term" value="F:exopolyphosphatase activity"/>
    <property type="evidence" value="ECO:0007669"/>
    <property type="project" value="UniProtKB-EC"/>
</dbReference>
<dbReference type="InterPro" id="IPR048950">
    <property type="entry name" value="Ppx_GppA_C"/>
</dbReference>
<dbReference type="PANTHER" id="PTHR30005:SF0">
    <property type="entry name" value="RETROGRADE REGULATION PROTEIN 2"/>
    <property type="match status" value="1"/>
</dbReference>
<dbReference type="Gene3D" id="3.30.420.150">
    <property type="entry name" value="Exopolyphosphatase. Domain 2"/>
    <property type="match status" value="1"/>
</dbReference>
<dbReference type="NCBIfam" id="TIGR03706">
    <property type="entry name" value="exo_poly_only"/>
    <property type="match status" value="1"/>
</dbReference>
<keyword evidence="16" id="KW-1185">Reference proteome</keyword>
<dbReference type="InterPro" id="IPR030673">
    <property type="entry name" value="PyroPPase_GppA_Ppx"/>
</dbReference>
<dbReference type="EC" id="3.6.1.11" evidence="3"/>
<evidence type="ECO:0000256" key="9">
    <source>
        <dbReference type="ARBA" id="ARBA00030019"/>
    </source>
</evidence>
<dbReference type="Gene3D" id="1.10.3210.10">
    <property type="entry name" value="Hypothetical protein af1432"/>
    <property type="match status" value="1"/>
</dbReference>
<evidence type="ECO:0000256" key="10">
    <source>
        <dbReference type="ARBA" id="ARBA00030945"/>
    </source>
</evidence>
<evidence type="ECO:0000256" key="6">
    <source>
        <dbReference type="ARBA" id="ARBA00020416"/>
    </source>
</evidence>
<dbReference type="GO" id="GO:0006793">
    <property type="term" value="P:phosphorus metabolic process"/>
    <property type="evidence" value="ECO:0007669"/>
    <property type="project" value="InterPro"/>
</dbReference>
<evidence type="ECO:0000256" key="1">
    <source>
        <dbReference type="ARBA" id="ARBA00007125"/>
    </source>
</evidence>
<dbReference type="AlphaFoldDB" id="A0A498R627"/>
<evidence type="ECO:0000313" key="16">
    <source>
        <dbReference type="Proteomes" id="UP000277811"/>
    </source>
</evidence>
<dbReference type="PIRSF" id="PIRSF001267">
    <property type="entry name" value="Pyrophosphatase_GppA_Ppx"/>
    <property type="match status" value="1"/>
</dbReference>
<dbReference type="Pfam" id="PF21447">
    <property type="entry name" value="Ppx-GppA_III"/>
    <property type="match status" value="1"/>
</dbReference>
<evidence type="ECO:0000256" key="3">
    <source>
        <dbReference type="ARBA" id="ARBA00012451"/>
    </source>
</evidence>